<accession>A0A9Q4Q026</accession>
<gene>
    <name evidence="2" type="ORF">NDI89_06550</name>
</gene>
<comment type="caution">
    <text evidence="2">The sequence shown here is derived from an EMBL/GenBank/DDBJ whole genome shotgun (WGS) entry which is preliminary data.</text>
</comment>
<keyword evidence="3" id="KW-1185">Reference proteome</keyword>
<dbReference type="InterPro" id="IPR003847">
    <property type="entry name" value="Put_antitoxin"/>
</dbReference>
<dbReference type="RefSeq" id="WP_277520720.1">
    <property type="nucleotide sequence ID" value="NZ_JAMQOT010000002.1"/>
</dbReference>
<keyword evidence="1" id="KW-1277">Toxin-antitoxin system</keyword>
<dbReference type="Pfam" id="PF02697">
    <property type="entry name" value="VAPB_antitox"/>
    <property type="match status" value="1"/>
</dbReference>
<name>A0A9Q4Q026_9EURY</name>
<reference evidence="2" key="1">
    <citation type="submission" date="2022-06" db="EMBL/GenBank/DDBJ databases">
        <title>Natrinema sp. a new haloarchaeum isolate from saline soil.</title>
        <authorList>
            <person name="Strakova D."/>
            <person name="Galisteo C."/>
            <person name="Sanchez-Porro C."/>
            <person name="Ventosa A."/>
        </authorList>
    </citation>
    <scope>NUCLEOTIDE SEQUENCE</scope>
    <source>
        <strain evidence="2">S1CR25-10</strain>
    </source>
</reference>
<evidence type="ECO:0000313" key="2">
    <source>
        <dbReference type="EMBL" id="MDF9745244.1"/>
    </source>
</evidence>
<dbReference type="Proteomes" id="UP001154061">
    <property type="component" value="Unassembled WGS sequence"/>
</dbReference>
<dbReference type="EMBL" id="JAMQOT010000002">
    <property type="protein sequence ID" value="MDF9745244.1"/>
    <property type="molecule type" value="Genomic_DNA"/>
</dbReference>
<evidence type="ECO:0000256" key="1">
    <source>
        <dbReference type="ARBA" id="ARBA00022649"/>
    </source>
</evidence>
<protein>
    <submittedName>
        <fullName evidence="2">Uncharacterized protein</fullName>
    </submittedName>
</protein>
<organism evidence="2 3">
    <name type="scientific">Natrinema salsiterrestre</name>
    <dbReference type="NCBI Taxonomy" id="2950540"/>
    <lineage>
        <taxon>Archaea</taxon>
        <taxon>Methanobacteriati</taxon>
        <taxon>Methanobacteriota</taxon>
        <taxon>Stenosarchaea group</taxon>
        <taxon>Halobacteria</taxon>
        <taxon>Halobacteriales</taxon>
        <taxon>Natrialbaceae</taxon>
        <taxon>Natrinema</taxon>
    </lineage>
</organism>
<sequence>MSEQVRLEDRVYERIESKRRSDESVSEAVERLISGPTLGELRAVLDDEQVEDIRDAIDDVDRADLEEVREVSEWFE</sequence>
<proteinExistence type="predicted"/>
<dbReference type="AlphaFoldDB" id="A0A9Q4Q026"/>
<evidence type="ECO:0000313" key="3">
    <source>
        <dbReference type="Proteomes" id="UP001154061"/>
    </source>
</evidence>